<gene>
    <name evidence="7" type="ORF">ACH49Z_02900</name>
</gene>
<dbReference type="Proteomes" id="UP001611494">
    <property type="component" value="Unassembled WGS sequence"/>
</dbReference>
<keyword evidence="3" id="KW-0520">NAD</keyword>
<protein>
    <submittedName>
        <fullName evidence="7">C-terminal binding protein</fullName>
    </submittedName>
</protein>
<comment type="caution">
    <text evidence="7">The sequence shown here is derived from an EMBL/GenBank/DDBJ whole genome shotgun (WGS) entry which is preliminary data.</text>
</comment>
<name>A0ABW7VVL8_9NOCA</name>
<sequence>MTRTDSRETVLIADYDFGDVDIERAIIEGAGLRLVAAQCKSEDEVIEAGREAGGVLTQYARVGSRAIDAMTRCRVVARYGTGVDIVDVEAATRHGVQVTNAPNEWCAEEVADHAVALWLASARKICRYDRATRQGEWHWKTGEPIHKLRGRVLGLLSFGSIARLIAERAEAFGVEVWAYDPFADQSEIRAAGVRPTSFDDLVENADYVVVQTPLTPQTHHTFDRATLRRMKPTAVLVNTARGPIVEDAALHQALTEGWIAGAALDDLEEEPAKQREWRPTNPLFELPNVIVTPHAAYYSEEAVRTVRTIAAEEAVRVLTGKAARFPVNELSPGAVRGRKDARSPKT</sequence>
<dbReference type="InterPro" id="IPR050857">
    <property type="entry name" value="D-2-hydroxyacid_DH"/>
</dbReference>
<proteinExistence type="inferred from homology"/>
<keyword evidence="2 4" id="KW-0560">Oxidoreductase</keyword>
<dbReference type="InterPro" id="IPR043322">
    <property type="entry name" value="CtBP"/>
</dbReference>
<feature type="domain" description="D-isomer specific 2-hydroxyacid dehydrogenase catalytic" evidence="5">
    <location>
        <begin position="35"/>
        <end position="328"/>
    </location>
</feature>
<dbReference type="InterPro" id="IPR036291">
    <property type="entry name" value="NAD(P)-bd_dom_sf"/>
</dbReference>
<comment type="similarity">
    <text evidence="1 4">Belongs to the D-isomer specific 2-hydroxyacid dehydrogenase family.</text>
</comment>
<dbReference type="PANTHER" id="PTHR42789">
    <property type="entry name" value="D-ISOMER SPECIFIC 2-HYDROXYACID DEHYDROGENASE FAMILY PROTEIN (AFU_ORTHOLOGUE AFUA_6G10090)"/>
    <property type="match status" value="1"/>
</dbReference>
<evidence type="ECO:0000313" key="7">
    <source>
        <dbReference type="EMBL" id="MFI2228782.1"/>
    </source>
</evidence>
<evidence type="ECO:0000256" key="2">
    <source>
        <dbReference type="ARBA" id="ARBA00023002"/>
    </source>
</evidence>
<feature type="domain" description="D-isomer specific 2-hydroxyacid dehydrogenase NAD-binding" evidence="6">
    <location>
        <begin position="115"/>
        <end position="296"/>
    </location>
</feature>
<dbReference type="InterPro" id="IPR006139">
    <property type="entry name" value="D-isomer_2_OHA_DH_cat_dom"/>
</dbReference>
<dbReference type="Gene3D" id="3.40.50.720">
    <property type="entry name" value="NAD(P)-binding Rossmann-like Domain"/>
    <property type="match status" value="2"/>
</dbReference>
<dbReference type="CDD" id="cd05299">
    <property type="entry name" value="CtBP_dh"/>
    <property type="match status" value="1"/>
</dbReference>
<dbReference type="InterPro" id="IPR006140">
    <property type="entry name" value="D-isomer_DH_NAD-bd"/>
</dbReference>
<keyword evidence="8" id="KW-1185">Reference proteome</keyword>
<organism evidence="7 8">
    <name type="scientific">Nocardia testacea</name>
    <dbReference type="NCBI Taxonomy" id="248551"/>
    <lineage>
        <taxon>Bacteria</taxon>
        <taxon>Bacillati</taxon>
        <taxon>Actinomycetota</taxon>
        <taxon>Actinomycetes</taxon>
        <taxon>Mycobacteriales</taxon>
        <taxon>Nocardiaceae</taxon>
        <taxon>Nocardia</taxon>
    </lineage>
</organism>
<dbReference type="PROSITE" id="PS00671">
    <property type="entry name" value="D_2_HYDROXYACID_DH_3"/>
    <property type="match status" value="1"/>
</dbReference>
<evidence type="ECO:0000259" key="6">
    <source>
        <dbReference type="Pfam" id="PF02826"/>
    </source>
</evidence>
<dbReference type="EMBL" id="JBIRYL010000001">
    <property type="protein sequence ID" value="MFI2228782.1"/>
    <property type="molecule type" value="Genomic_DNA"/>
</dbReference>
<dbReference type="RefSeq" id="WP_397059198.1">
    <property type="nucleotide sequence ID" value="NZ_JBIRYL010000001.1"/>
</dbReference>
<evidence type="ECO:0000256" key="4">
    <source>
        <dbReference type="RuleBase" id="RU003719"/>
    </source>
</evidence>
<dbReference type="Pfam" id="PF00389">
    <property type="entry name" value="2-Hacid_dh"/>
    <property type="match status" value="1"/>
</dbReference>
<dbReference type="PANTHER" id="PTHR42789:SF1">
    <property type="entry name" value="D-ISOMER SPECIFIC 2-HYDROXYACID DEHYDROGENASE FAMILY PROTEIN (AFU_ORTHOLOGUE AFUA_6G10090)"/>
    <property type="match status" value="1"/>
</dbReference>
<evidence type="ECO:0000256" key="3">
    <source>
        <dbReference type="ARBA" id="ARBA00023027"/>
    </source>
</evidence>
<dbReference type="SUPFAM" id="SSF52283">
    <property type="entry name" value="Formate/glycerate dehydrogenase catalytic domain-like"/>
    <property type="match status" value="1"/>
</dbReference>
<dbReference type="Pfam" id="PF02826">
    <property type="entry name" value="2-Hacid_dh_C"/>
    <property type="match status" value="1"/>
</dbReference>
<dbReference type="InterPro" id="IPR029753">
    <property type="entry name" value="D-isomer_DH_CS"/>
</dbReference>
<dbReference type="SUPFAM" id="SSF51735">
    <property type="entry name" value="NAD(P)-binding Rossmann-fold domains"/>
    <property type="match status" value="1"/>
</dbReference>
<reference evidence="7 8" key="1">
    <citation type="submission" date="2024-10" db="EMBL/GenBank/DDBJ databases">
        <title>The Natural Products Discovery Center: Release of the First 8490 Sequenced Strains for Exploring Actinobacteria Biosynthetic Diversity.</title>
        <authorList>
            <person name="Kalkreuter E."/>
            <person name="Kautsar S.A."/>
            <person name="Yang D."/>
            <person name="Bader C.D."/>
            <person name="Teijaro C.N."/>
            <person name="Fluegel L."/>
            <person name="Davis C.M."/>
            <person name="Simpson J.R."/>
            <person name="Lauterbach L."/>
            <person name="Steele A.D."/>
            <person name="Gui C."/>
            <person name="Meng S."/>
            <person name="Li G."/>
            <person name="Viehrig K."/>
            <person name="Ye F."/>
            <person name="Su P."/>
            <person name="Kiefer A.F."/>
            <person name="Nichols A."/>
            <person name="Cepeda A.J."/>
            <person name="Yan W."/>
            <person name="Fan B."/>
            <person name="Jiang Y."/>
            <person name="Adhikari A."/>
            <person name="Zheng C.-J."/>
            <person name="Schuster L."/>
            <person name="Cowan T.M."/>
            <person name="Smanski M.J."/>
            <person name="Chevrette M.G."/>
            <person name="De Carvalho L.P.S."/>
            <person name="Shen B."/>
        </authorList>
    </citation>
    <scope>NUCLEOTIDE SEQUENCE [LARGE SCALE GENOMIC DNA]</scope>
    <source>
        <strain evidence="7 8">NPDC019377</strain>
    </source>
</reference>
<evidence type="ECO:0000256" key="1">
    <source>
        <dbReference type="ARBA" id="ARBA00005854"/>
    </source>
</evidence>
<accession>A0ABW7VVL8</accession>
<evidence type="ECO:0000259" key="5">
    <source>
        <dbReference type="Pfam" id="PF00389"/>
    </source>
</evidence>
<evidence type="ECO:0000313" key="8">
    <source>
        <dbReference type="Proteomes" id="UP001611494"/>
    </source>
</evidence>